<name>A0A1F7RJM2_9BACT</name>
<dbReference type="GO" id="GO:0008237">
    <property type="term" value="F:metallopeptidase activity"/>
    <property type="evidence" value="ECO:0007669"/>
    <property type="project" value="InterPro"/>
</dbReference>
<evidence type="ECO:0000313" key="1">
    <source>
        <dbReference type="EMBL" id="OGL41154.1"/>
    </source>
</evidence>
<dbReference type="InterPro" id="IPR019026">
    <property type="entry name" value="Peptidase_M64_IgA"/>
</dbReference>
<dbReference type="Gene3D" id="3.40.390.10">
    <property type="entry name" value="Collagenase (Catalytic Domain)"/>
    <property type="match status" value="1"/>
</dbReference>
<gene>
    <name evidence="1" type="ORF">A2161_07535</name>
</gene>
<accession>A0A1F7RJM2</accession>
<dbReference type="Proteomes" id="UP000179266">
    <property type="component" value="Unassembled WGS sequence"/>
</dbReference>
<dbReference type="AlphaFoldDB" id="A0A1F7RJM2"/>
<protein>
    <recommendedName>
        <fullName evidence="3">IgA Peptidase M64</fullName>
    </recommendedName>
</protein>
<proteinExistence type="predicted"/>
<organism evidence="1 2">
    <name type="scientific">Candidatus Schekmanbacteria bacterium RBG_13_48_7</name>
    <dbReference type="NCBI Taxonomy" id="1817878"/>
    <lineage>
        <taxon>Bacteria</taxon>
        <taxon>Candidatus Schekmaniibacteriota</taxon>
    </lineage>
</organism>
<evidence type="ECO:0000313" key="2">
    <source>
        <dbReference type="Proteomes" id="UP000179266"/>
    </source>
</evidence>
<reference evidence="1 2" key="1">
    <citation type="journal article" date="2016" name="Nat. Commun.">
        <title>Thousands of microbial genomes shed light on interconnected biogeochemical processes in an aquifer system.</title>
        <authorList>
            <person name="Anantharaman K."/>
            <person name="Brown C.T."/>
            <person name="Hug L.A."/>
            <person name="Sharon I."/>
            <person name="Castelle C.J."/>
            <person name="Probst A.J."/>
            <person name="Thomas B.C."/>
            <person name="Singh A."/>
            <person name="Wilkins M.J."/>
            <person name="Karaoz U."/>
            <person name="Brodie E.L."/>
            <person name="Williams K.H."/>
            <person name="Hubbard S.S."/>
            <person name="Banfield J.F."/>
        </authorList>
    </citation>
    <scope>NUCLEOTIDE SEQUENCE [LARGE SCALE GENOMIC DNA]</scope>
</reference>
<comment type="caution">
    <text evidence="1">The sequence shown here is derived from an EMBL/GenBank/DDBJ whole genome shotgun (WGS) entry which is preliminary data.</text>
</comment>
<dbReference type="EMBL" id="MGDD01000352">
    <property type="protein sequence ID" value="OGL41154.1"/>
    <property type="molecule type" value="Genomic_DNA"/>
</dbReference>
<sequence length="198" mass="21794">MGTYRDDVDADMAYLLSMPPYSDFYDHINIHRIDNTDDLGCFYDCEGIPRLICCDHTAVFAAAASAPFDELIVLVNNSVYAGTGLVTVGGGGRETYAITYNRVAEYGREVMIHEFGHSFGGLMDEYEYGYPTGTIMGPNCDFSGCSAWSTVPGMGCFPGCSYDNLYRPTDSGCIMRVLGVNYCDVCKNHLIKLLSSYE</sequence>
<dbReference type="Pfam" id="PF09471">
    <property type="entry name" value="Peptidase_M64"/>
    <property type="match status" value="1"/>
</dbReference>
<evidence type="ECO:0008006" key="3">
    <source>
        <dbReference type="Google" id="ProtNLM"/>
    </source>
</evidence>
<dbReference type="InterPro" id="IPR024079">
    <property type="entry name" value="MetalloPept_cat_dom_sf"/>
</dbReference>